<sequence length="800" mass="91183">MEPAAILEVNDDYETATMSTSSSSRSSISSLDSNHNHTMPLELGLVMDALQTSLIEQAEEEEVQLPIQKQETLTEEEEQEQEQDTSKIKDTDIKIIMDYEMNHGSIQTKTNRSGTTCSANLIVIDPINPKTVKINTLTPREQENADEPLLSAIHHLFNNEFMKAKKIFESQASTDPLHALGLGSMVFLKALMTFNNRTTANAIEVLMSTYNLATAQIDNATKKNMGDTVIQYFTTYRDYIKLYRGTGVPTHVSPARPKALEMHKIDTVPNGVLRAHVAKAEACLQMAILHLLQENVTGYIKCGLNLKRAYASYSTVWQEYKRMGQLHNEYIDRETISGIQFGIGSVHLVLASLPQKVLRTVASFGWKADKHLGFALLKLCLEDRRARSPMASLMLLAYYTTLTSMCPQILSDEYTQPAIETLLDAQRVYPNSAIFLYFAGRTSRLARNLTLSSQSFIYAIETSKNEWAEVEVFHMCSYEMGFNHMMQNNWEEAIAIFELLYKERYWSQAIFRYLSGACLDMMGQRTEAILAFAEVPYLLQQASNVNTSTSSIEQYVLRKVKLFQSSGYQDMDMTMCALEYLYLFNAYEFMDTMQLEQNLGLTDYALTRVLESEKLEYGIRTRELLPETPPPQYDDQRAALLLIKSSILNAMGRYQESIIHLNWIIDRKDKITVDKWVIPYTYWEVGMTSWSLDQKSRGREFWEIALGYGNYDFEYRLAMRVNLAVARADELGIHKPNYKKKPSELFIPYNSTSSTTSSMDDSDHYSSITTKDTTKDAPIQQQEIEQVVVQLDLGSSDVTH</sequence>
<accession>A0ABP9Y5B9</accession>
<protein>
    <submittedName>
        <fullName evidence="2">Uncharacterized protein</fullName>
    </submittedName>
</protein>
<organism evidence="2 3">
    <name type="scientific">Helicostylum pulchrum</name>
    <dbReference type="NCBI Taxonomy" id="562976"/>
    <lineage>
        <taxon>Eukaryota</taxon>
        <taxon>Fungi</taxon>
        <taxon>Fungi incertae sedis</taxon>
        <taxon>Mucoromycota</taxon>
        <taxon>Mucoromycotina</taxon>
        <taxon>Mucoromycetes</taxon>
        <taxon>Mucorales</taxon>
        <taxon>Mucorineae</taxon>
        <taxon>Mucoraceae</taxon>
        <taxon>Helicostylum</taxon>
    </lineage>
</organism>
<evidence type="ECO:0000256" key="1">
    <source>
        <dbReference type="SAM" id="MobiDB-lite"/>
    </source>
</evidence>
<name>A0ABP9Y5B9_9FUNG</name>
<dbReference type="InterPro" id="IPR011990">
    <property type="entry name" value="TPR-like_helical_dom_sf"/>
</dbReference>
<dbReference type="SUPFAM" id="SSF48452">
    <property type="entry name" value="TPR-like"/>
    <property type="match status" value="1"/>
</dbReference>
<feature type="compositionally biased region" description="Acidic residues" evidence="1">
    <location>
        <begin position="73"/>
        <end position="83"/>
    </location>
</feature>
<dbReference type="Pfam" id="PF10300">
    <property type="entry name" value="Iml2-TPR_39"/>
    <property type="match status" value="1"/>
</dbReference>
<keyword evidence="3" id="KW-1185">Reference proteome</keyword>
<dbReference type="Proteomes" id="UP001476247">
    <property type="component" value="Unassembled WGS sequence"/>
</dbReference>
<feature type="compositionally biased region" description="Low complexity" evidence="1">
    <location>
        <begin position="19"/>
        <end position="33"/>
    </location>
</feature>
<reference evidence="2 3" key="1">
    <citation type="submission" date="2024-04" db="EMBL/GenBank/DDBJ databases">
        <title>genome sequences of Mucor flavus KT1a and Helicostylum pulchrum KT1b strains isolation_sourced from the surface of a dry-aged beef.</title>
        <authorList>
            <person name="Toyotome T."/>
            <person name="Hosono M."/>
            <person name="Torimaru M."/>
            <person name="Fukuda K."/>
            <person name="Mikami N."/>
        </authorList>
    </citation>
    <scope>NUCLEOTIDE SEQUENCE [LARGE SCALE GENOMIC DNA]</scope>
    <source>
        <strain evidence="2 3">KT1b</strain>
    </source>
</reference>
<evidence type="ECO:0000313" key="3">
    <source>
        <dbReference type="Proteomes" id="UP001476247"/>
    </source>
</evidence>
<feature type="region of interest" description="Disordered" evidence="1">
    <location>
        <begin position="60"/>
        <end position="91"/>
    </location>
</feature>
<dbReference type="InterPro" id="IPR019412">
    <property type="entry name" value="IML2/TPR_39"/>
</dbReference>
<gene>
    <name evidence="2" type="ORF">HPULCUR_007628</name>
</gene>
<dbReference type="PANTHER" id="PTHR31859">
    <property type="entry name" value="TETRATRICOPEPTIDE REPEAT PROTEIN 39 FAMILY MEMBER"/>
    <property type="match status" value="1"/>
</dbReference>
<evidence type="ECO:0000313" key="2">
    <source>
        <dbReference type="EMBL" id="GAA5802167.1"/>
    </source>
</evidence>
<proteinExistence type="predicted"/>
<dbReference type="PANTHER" id="PTHR31859:SF1">
    <property type="entry name" value="TETRATRICOPEPTIDE REPEAT PROTEIN 39C"/>
    <property type="match status" value="1"/>
</dbReference>
<dbReference type="EMBL" id="BAABUJ010000021">
    <property type="protein sequence ID" value="GAA5802167.1"/>
    <property type="molecule type" value="Genomic_DNA"/>
</dbReference>
<feature type="region of interest" description="Disordered" evidence="1">
    <location>
        <begin position="756"/>
        <end position="777"/>
    </location>
</feature>
<feature type="region of interest" description="Disordered" evidence="1">
    <location>
        <begin position="1"/>
        <end position="35"/>
    </location>
</feature>
<dbReference type="Gene3D" id="1.25.40.10">
    <property type="entry name" value="Tetratricopeptide repeat domain"/>
    <property type="match status" value="1"/>
</dbReference>
<comment type="caution">
    <text evidence="2">The sequence shown here is derived from an EMBL/GenBank/DDBJ whole genome shotgun (WGS) entry which is preliminary data.</text>
</comment>